<feature type="region of interest" description="Disordered" evidence="8">
    <location>
        <begin position="328"/>
        <end position="360"/>
    </location>
</feature>
<dbReference type="InterPro" id="IPR014854">
    <property type="entry name" value="Nse4_C"/>
</dbReference>
<keyword evidence="5 7" id="KW-0234">DNA repair</keyword>
<keyword evidence="3 7" id="KW-0227">DNA damage</keyword>
<keyword evidence="6 7" id="KW-0539">Nucleus</keyword>
<evidence type="ECO:0000256" key="2">
    <source>
        <dbReference type="ARBA" id="ARBA00008997"/>
    </source>
</evidence>
<dbReference type="GO" id="GO:0006310">
    <property type="term" value="P:DNA recombination"/>
    <property type="evidence" value="ECO:0007669"/>
    <property type="project" value="UniProtKB-UniRule"/>
</dbReference>
<dbReference type="EMBL" id="NEDP02000715">
    <property type="protein sequence ID" value="OWF55260.1"/>
    <property type="molecule type" value="Genomic_DNA"/>
</dbReference>
<feature type="region of interest" description="Disordered" evidence="8">
    <location>
        <begin position="1"/>
        <end position="27"/>
    </location>
</feature>
<name>A0A210R2F1_MIZYE</name>
<dbReference type="InterPro" id="IPR027786">
    <property type="entry name" value="Nse4/EID"/>
</dbReference>
<accession>A0A210R2F1</accession>
<comment type="subcellular location">
    <subcellularLocation>
        <location evidence="1 7">Nucleus</location>
    </subcellularLocation>
</comment>
<protein>
    <recommendedName>
        <fullName evidence="7">Non-structural maintenance of chromosomes element 4</fullName>
    </recommendedName>
</protein>
<dbReference type="Pfam" id="PF15412">
    <property type="entry name" value="Nse4-Nse3_bdg"/>
    <property type="match status" value="1"/>
</dbReference>
<evidence type="ECO:0000313" key="11">
    <source>
        <dbReference type="EMBL" id="OWF55260.1"/>
    </source>
</evidence>
<dbReference type="OrthoDB" id="361242at2759"/>
<evidence type="ECO:0000256" key="6">
    <source>
        <dbReference type="ARBA" id="ARBA00023242"/>
    </source>
</evidence>
<feature type="compositionally biased region" description="Low complexity" evidence="8">
    <location>
        <begin position="346"/>
        <end position="360"/>
    </location>
</feature>
<keyword evidence="4 7" id="KW-0233">DNA recombination</keyword>
<evidence type="ECO:0000256" key="1">
    <source>
        <dbReference type="ARBA" id="ARBA00004123"/>
    </source>
</evidence>
<dbReference type="GO" id="GO:0005634">
    <property type="term" value="C:nucleus"/>
    <property type="evidence" value="ECO:0007669"/>
    <property type="project" value="UniProtKB-SubCell"/>
</dbReference>
<proteinExistence type="inferred from homology"/>
<evidence type="ECO:0000256" key="8">
    <source>
        <dbReference type="SAM" id="MobiDB-lite"/>
    </source>
</evidence>
<dbReference type="Pfam" id="PF08743">
    <property type="entry name" value="Nse4_C"/>
    <property type="match status" value="1"/>
</dbReference>
<feature type="compositionally biased region" description="Basic and acidic residues" evidence="8">
    <location>
        <begin position="1"/>
        <end position="10"/>
    </location>
</feature>
<evidence type="ECO:0000259" key="9">
    <source>
        <dbReference type="Pfam" id="PF08743"/>
    </source>
</evidence>
<feature type="compositionally biased region" description="Acidic residues" evidence="8">
    <location>
        <begin position="14"/>
        <end position="25"/>
    </location>
</feature>
<dbReference type="InterPro" id="IPR029225">
    <property type="entry name" value="Nse4_Nse3-bd"/>
</dbReference>
<comment type="caution">
    <text evidence="11">The sequence shown here is derived from an EMBL/GenBank/DDBJ whole genome shotgun (WGS) entry which is preliminary data.</text>
</comment>
<feature type="compositionally biased region" description="Polar residues" evidence="8">
    <location>
        <begin position="328"/>
        <end position="345"/>
    </location>
</feature>
<dbReference type="GO" id="GO:0006281">
    <property type="term" value="P:DNA repair"/>
    <property type="evidence" value="ECO:0007669"/>
    <property type="project" value="UniProtKB-UniRule"/>
</dbReference>
<evidence type="ECO:0000256" key="3">
    <source>
        <dbReference type="ARBA" id="ARBA00022763"/>
    </source>
</evidence>
<dbReference type="PANTHER" id="PTHR16140">
    <property type="entry name" value="NON-STRUCTURAL MAINTENANCE OF CHROMOSOMES ELEMENT 4"/>
    <property type="match status" value="1"/>
</dbReference>
<dbReference type="GO" id="GO:0030915">
    <property type="term" value="C:Smc5-Smc6 complex"/>
    <property type="evidence" value="ECO:0007669"/>
    <property type="project" value="UniProtKB-UniRule"/>
</dbReference>
<comment type="similarity">
    <text evidence="2 7">Belongs to the NSE4 family.</text>
</comment>
<evidence type="ECO:0000259" key="10">
    <source>
        <dbReference type="Pfam" id="PF15412"/>
    </source>
</evidence>
<dbReference type="AlphaFoldDB" id="A0A210R2F1"/>
<evidence type="ECO:0000256" key="5">
    <source>
        <dbReference type="ARBA" id="ARBA00023204"/>
    </source>
</evidence>
<evidence type="ECO:0000256" key="4">
    <source>
        <dbReference type="ARBA" id="ARBA00023172"/>
    </source>
</evidence>
<dbReference type="PANTHER" id="PTHR16140:SF0">
    <property type="entry name" value="NON-STRUCTURAL MAINTENANCE OF CHROMOSOMES ELEMENT 4"/>
    <property type="match status" value="1"/>
</dbReference>
<evidence type="ECO:0000313" key="12">
    <source>
        <dbReference type="Proteomes" id="UP000242188"/>
    </source>
</evidence>
<comment type="subunit">
    <text evidence="7">Component of the SMC5-SMC6 complex.</text>
</comment>
<organism evidence="11 12">
    <name type="scientific">Mizuhopecten yessoensis</name>
    <name type="common">Japanese scallop</name>
    <name type="synonym">Patinopecten yessoensis</name>
    <dbReference type="NCBI Taxonomy" id="6573"/>
    <lineage>
        <taxon>Eukaryota</taxon>
        <taxon>Metazoa</taxon>
        <taxon>Spiralia</taxon>
        <taxon>Lophotrochozoa</taxon>
        <taxon>Mollusca</taxon>
        <taxon>Bivalvia</taxon>
        <taxon>Autobranchia</taxon>
        <taxon>Pteriomorphia</taxon>
        <taxon>Pectinida</taxon>
        <taxon>Pectinoidea</taxon>
        <taxon>Pectinidae</taxon>
        <taxon>Mizuhopecten</taxon>
    </lineage>
</organism>
<keyword evidence="12" id="KW-1185">Reference proteome</keyword>
<gene>
    <name evidence="11" type="ORF">KP79_PYT17803</name>
</gene>
<dbReference type="STRING" id="6573.A0A210R2F1"/>
<reference evidence="11 12" key="1">
    <citation type="journal article" date="2017" name="Nat. Ecol. Evol.">
        <title>Scallop genome provides insights into evolution of bilaterian karyotype and development.</title>
        <authorList>
            <person name="Wang S."/>
            <person name="Zhang J."/>
            <person name="Jiao W."/>
            <person name="Li J."/>
            <person name="Xun X."/>
            <person name="Sun Y."/>
            <person name="Guo X."/>
            <person name="Huan P."/>
            <person name="Dong B."/>
            <person name="Zhang L."/>
            <person name="Hu X."/>
            <person name="Sun X."/>
            <person name="Wang J."/>
            <person name="Zhao C."/>
            <person name="Wang Y."/>
            <person name="Wang D."/>
            <person name="Huang X."/>
            <person name="Wang R."/>
            <person name="Lv J."/>
            <person name="Li Y."/>
            <person name="Zhang Z."/>
            <person name="Liu B."/>
            <person name="Lu W."/>
            <person name="Hui Y."/>
            <person name="Liang J."/>
            <person name="Zhou Z."/>
            <person name="Hou R."/>
            <person name="Li X."/>
            <person name="Liu Y."/>
            <person name="Li H."/>
            <person name="Ning X."/>
            <person name="Lin Y."/>
            <person name="Zhao L."/>
            <person name="Xing Q."/>
            <person name="Dou J."/>
            <person name="Li Y."/>
            <person name="Mao J."/>
            <person name="Guo H."/>
            <person name="Dou H."/>
            <person name="Li T."/>
            <person name="Mu C."/>
            <person name="Jiang W."/>
            <person name="Fu Q."/>
            <person name="Fu X."/>
            <person name="Miao Y."/>
            <person name="Liu J."/>
            <person name="Yu Q."/>
            <person name="Li R."/>
            <person name="Liao H."/>
            <person name="Li X."/>
            <person name="Kong Y."/>
            <person name="Jiang Z."/>
            <person name="Chourrout D."/>
            <person name="Li R."/>
            <person name="Bao Z."/>
        </authorList>
    </citation>
    <scope>NUCLEOTIDE SEQUENCE [LARGE SCALE GENOMIC DNA]</scope>
    <source>
        <strain evidence="11 12">PY_sf001</strain>
    </source>
</reference>
<feature type="domain" description="Nse4/EID protein Nse3/MAGE-binding" evidence="10">
    <location>
        <begin position="93"/>
        <end position="133"/>
    </location>
</feature>
<sequence>MARERNKRQVEVATQEEDDEADGEEYNSMQYLQFDQNRSERLRVRHDYRVLIEDIQKNTHDMINPESKRLQEVLDEANSLNKEVRMPREGALDSQAVLLISNLSRQKAEALHTDFVKFEPIEFAEKLITFVDGGADRQMTPQNWVMLGSAVQKFFKKSPAFHFMGGSFERLAVPKMGNKRPPKLKEKDNLQEKATVPKQLNNFGEGGRNEGTTQEVERVFGLLKKYYKNTNNQPICYFEFVLNPDSFGQTVENVFYASFLVRDGHARIYLDDDRLPLIEPISDEERNAETFDKMSKHQAILSITPAEWKELVEVYKVEIPLIPTRDQTTVTNSRTVMSESTSNVANSSTPNTSRNSRGNS</sequence>
<evidence type="ECO:0000256" key="7">
    <source>
        <dbReference type="RuleBase" id="RU365071"/>
    </source>
</evidence>
<dbReference type="Proteomes" id="UP000242188">
    <property type="component" value="Unassembled WGS sequence"/>
</dbReference>
<comment type="function">
    <text evidence="7">Component of the SMC5-SMC6 complex, that promotes sister chromatid alignment after DNA damage and facilitates double-stranded DNA breaks (DSBs) repair via homologous recombination between sister chromatids.</text>
</comment>
<feature type="domain" description="Non-structural maintenance of chromosome element 4 C-terminal" evidence="9">
    <location>
        <begin position="234"/>
        <end position="322"/>
    </location>
</feature>